<proteinExistence type="inferred from homology"/>
<dbReference type="Gene3D" id="3.10.290.10">
    <property type="entry name" value="RNA-binding S4 domain"/>
    <property type="match status" value="1"/>
</dbReference>
<evidence type="ECO:0000256" key="2">
    <source>
        <dbReference type="ARBA" id="ARBA00022884"/>
    </source>
</evidence>
<dbReference type="GO" id="GO:0000455">
    <property type="term" value="P:enzyme-directed rRNA pseudouridine synthesis"/>
    <property type="evidence" value="ECO:0007669"/>
    <property type="project" value="UniProtKB-ARBA"/>
</dbReference>
<evidence type="ECO:0000256" key="6">
    <source>
        <dbReference type="SAM" id="MobiDB-lite"/>
    </source>
</evidence>
<dbReference type="InterPro" id="IPR018496">
    <property type="entry name" value="PsdUridine_synth_RsuA/RluB_CS"/>
</dbReference>
<evidence type="ECO:0000259" key="7">
    <source>
        <dbReference type="SMART" id="SM00363"/>
    </source>
</evidence>
<dbReference type="InterPro" id="IPR020094">
    <property type="entry name" value="TruA/RsuA/RluB/E/F_N"/>
</dbReference>
<dbReference type="PROSITE" id="PS50889">
    <property type="entry name" value="S4"/>
    <property type="match status" value="1"/>
</dbReference>
<comment type="similarity">
    <text evidence="1 5">Belongs to the pseudouridine synthase RsuA family.</text>
</comment>
<dbReference type="Gene3D" id="3.30.70.1560">
    <property type="entry name" value="Alpha-L RNA-binding motif"/>
    <property type="match status" value="1"/>
</dbReference>
<dbReference type="InterPro" id="IPR050343">
    <property type="entry name" value="RsuA_PseudoU_synthase"/>
</dbReference>
<dbReference type="InterPro" id="IPR006145">
    <property type="entry name" value="PsdUridine_synth_RsuA/RluA"/>
</dbReference>
<dbReference type="PANTHER" id="PTHR47683:SF4">
    <property type="entry name" value="PSEUDOURIDINE SYNTHASE"/>
    <property type="match status" value="1"/>
</dbReference>
<evidence type="ECO:0000256" key="4">
    <source>
        <dbReference type="PROSITE-ProRule" id="PRU00182"/>
    </source>
</evidence>
<keyword evidence="2 4" id="KW-0694">RNA-binding</keyword>
<dbReference type="Pfam" id="PF01479">
    <property type="entry name" value="S4"/>
    <property type="match status" value="1"/>
</dbReference>
<feature type="non-terminal residue" evidence="8">
    <location>
        <position position="1"/>
    </location>
</feature>
<dbReference type="InterPro" id="IPR020103">
    <property type="entry name" value="PsdUridine_synth_cat_dom_sf"/>
</dbReference>
<dbReference type="InterPro" id="IPR002942">
    <property type="entry name" value="S4_RNA-bd"/>
</dbReference>
<feature type="domain" description="RNA-binding S4" evidence="7">
    <location>
        <begin position="156"/>
        <end position="218"/>
    </location>
</feature>
<dbReference type="InterPro" id="IPR000748">
    <property type="entry name" value="PsdUridine_synth_RsuA/RluB/E/F"/>
</dbReference>
<dbReference type="NCBIfam" id="TIGR00093">
    <property type="entry name" value="pseudouridine synthase"/>
    <property type="match status" value="1"/>
</dbReference>
<dbReference type="SMART" id="SM00363">
    <property type="entry name" value="S4"/>
    <property type="match status" value="1"/>
</dbReference>
<dbReference type="GO" id="GO:0120159">
    <property type="term" value="F:rRNA pseudouridine synthase activity"/>
    <property type="evidence" value="ECO:0007669"/>
    <property type="project" value="UniProtKB-ARBA"/>
</dbReference>
<dbReference type="Pfam" id="PF00849">
    <property type="entry name" value="PseudoU_synth_2"/>
    <property type="match status" value="1"/>
</dbReference>
<reference evidence="8 9" key="1">
    <citation type="submission" date="2019-10" db="EMBL/GenBank/DDBJ databases">
        <title>Extracellular Electron Transfer in a Candidatus Methanoperedens spp. Enrichment Culture.</title>
        <authorList>
            <person name="Berger S."/>
            <person name="Rangel Shaw D."/>
            <person name="Berben T."/>
            <person name="In 'T Zandt M."/>
            <person name="Frank J."/>
            <person name="Reimann J."/>
            <person name="Jetten M.S.M."/>
            <person name="Welte C.U."/>
        </authorList>
    </citation>
    <scope>NUCLEOTIDE SEQUENCE [LARGE SCALE GENOMIC DNA]</scope>
    <source>
        <strain evidence="8">SB12</strain>
    </source>
</reference>
<evidence type="ECO:0000256" key="3">
    <source>
        <dbReference type="ARBA" id="ARBA00023235"/>
    </source>
</evidence>
<feature type="compositionally biased region" description="Basic and acidic residues" evidence="6">
    <location>
        <begin position="1"/>
        <end position="85"/>
    </location>
</feature>
<evidence type="ECO:0000313" key="8">
    <source>
        <dbReference type="EMBL" id="KAB2929353.1"/>
    </source>
</evidence>
<organism evidence="8 9">
    <name type="scientific">Leptonema illini</name>
    <dbReference type="NCBI Taxonomy" id="183"/>
    <lineage>
        <taxon>Bacteria</taxon>
        <taxon>Pseudomonadati</taxon>
        <taxon>Spirochaetota</taxon>
        <taxon>Spirochaetia</taxon>
        <taxon>Leptospirales</taxon>
        <taxon>Leptospiraceae</taxon>
        <taxon>Leptonema</taxon>
    </lineage>
</organism>
<evidence type="ECO:0000256" key="1">
    <source>
        <dbReference type="ARBA" id="ARBA00008348"/>
    </source>
</evidence>
<dbReference type="CDD" id="cd00165">
    <property type="entry name" value="S4"/>
    <property type="match status" value="1"/>
</dbReference>
<dbReference type="InterPro" id="IPR036986">
    <property type="entry name" value="S4_RNA-bd_sf"/>
</dbReference>
<dbReference type="InterPro" id="IPR042092">
    <property type="entry name" value="PsdUridine_s_RsuA/RluB/E/F_cat"/>
</dbReference>
<comment type="caution">
    <text evidence="8">The sequence shown here is derived from an EMBL/GenBank/DDBJ whole genome shotgun (WGS) entry which is preliminary data.</text>
</comment>
<protein>
    <recommendedName>
        <fullName evidence="5">Pseudouridine synthase</fullName>
        <ecNumber evidence="5">5.4.99.-</ecNumber>
    </recommendedName>
</protein>
<keyword evidence="3 5" id="KW-0413">Isomerase</keyword>
<accession>A0A833GXW8</accession>
<dbReference type="GO" id="GO:0003723">
    <property type="term" value="F:RNA binding"/>
    <property type="evidence" value="ECO:0007669"/>
    <property type="project" value="UniProtKB-KW"/>
</dbReference>
<dbReference type="Gene3D" id="3.30.70.580">
    <property type="entry name" value="Pseudouridine synthase I, catalytic domain, N-terminal subdomain"/>
    <property type="match status" value="1"/>
</dbReference>
<name>A0A833GXW8_9LEPT</name>
<dbReference type="PANTHER" id="PTHR47683">
    <property type="entry name" value="PSEUDOURIDINE SYNTHASE FAMILY PROTEIN-RELATED"/>
    <property type="match status" value="1"/>
</dbReference>
<dbReference type="EMBL" id="WBUI01000032">
    <property type="protein sequence ID" value="KAB2929353.1"/>
    <property type="molecule type" value="Genomic_DNA"/>
</dbReference>
<dbReference type="FunFam" id="3.10.290.10:FF:000003">
    <property type="entry name" value="Pseudouridine synthase"/>
    <property type="match status" value="1"/>
</dbReference>
<evidence type="ECO:0000256" key="5">
    <source>
        <dbReference type="RuleBase" id="RU003887"/>
    </source>
</evidence>
<dbReference type="SUPFAM" id="SSF55174">
    <property type="entry name" value="Alpha-L RNA-binding motif"/>
    <property type="match status" value="1"/>
</dbReference>
<sequence>DSRRSFDRPEGGRSFDRGDSGRSFDRKEGGRSFDRGDSGRSFDRKEGGRSFDRGDSGRSFDRKEGGSSFDRGDRGRGFDRPERKGPAPKATRLRPMSEDWESGAAAIEEEPDFVLPTADANKAEVAKPADAAKNRLKELDAAVRSGIQEHTETEAMRINRYLAYCGLGSRREVEKLVEDRRVLVNGKTLDDLGYRVQPDDLVLVDGKTVRPSESRVYIALNKPPGYVVSRRSFPGNPSVYELLSPEHANLGYAGRLDRESRGLVILSSDGAFIQSIAHPRQGVTKRYIVTVDASIDDADLGIMTGRGVKDEGEVLRAISARVIDRKEKRVEIILAEGRNRQIRRMFEALEYQVVDLQRVSVGRLSLEDHSVPEGEFFTFSPDELLSGEKAEEKDVLKGFRPWKE</sequence>
<dbReference type="EC" id="5.4.99.-" evidence="5"/>
<dbReference type="Proteomes" id="UP000460298">
    <property type="component" value="Unassembled WGS sequence"/>
</dbReference>
<dbReference type="PROSITE" id="PS01149">
    <property type="entry name" value="PSI_RSU"/>
    <property type="match status" value="1"/>
</dbReference>
<gene>
    <name evidence="8" type="ORF">F9K24_19965</name>
</gene>
<dbReference type="SUPFAM" id="SSF55120">
    <property type="entry name" value="Pseudouridine synthase"/>
    <property type="match status" value="1"/>
</dbReference>
<evidence type="ECO:0000313" key="9">
    <source>
        <dbReference type="Proteomes" id="UP000460298"/>
    </source>
</evidence>
<dbReference type="AlphaFoldDB" id="A0A833GXW8"/>
<feature type="region of interest" description="Disordered" evidence="6">
    <location>
        <begin position="1"/>
        <end position="98"/>
    </location>
</feature>